<evidence type="ECO:0000259" key="4">
    <source>
        <dbReference type="SMART" id="SM00722"/>
    </source>
</evidence>
<dbReference type="EMBL" id="RQET01000007">
    <property type="protein sequence ID" value="TGK10190.1"/>
    <property type="molecule type" value="Genomic_DNA"/>
</dbReference>
<dbReference type="NCBIfam" id="TIGR04247">
    <property type="entry name" value="NosD_copper_fam"/>
    <property type="match status" value="1"/>
</dbReference>
<dbReference type="InterPro" id="IPR011050">
    <property type="entry name" value="Pectin_lyase_fold/virulence"/>
</dbReference>
<reference evidence="5" key="1">
    <citation type="journal article" date="2019" name="PLoS Negl. Trop. Dis.">
        <title>Revisiting the worldwide diversity of Leptospira species in the environment.</title>
        <authorList>
            <person name="Vincent A.T."/>
            <person name="Schiettekatte O."/>
            <person name="Bourhy P."/>
            <person name="Veyrier F.J."/>
            <person name="Picardeau M."/>
        </authorList>
    </citation>
    <scope>NUCLEOTIDE SEQUENCE [LARGE SCALE GENOMIC DNA]</scope>
    <source>
        <strain evidence="5">SSW15</strain>
    </source>
</reference>
<keyword evidence="6" id="KW-1185">Reference proteome</keyword>
<dbReference type="SMART" id="SM00710">
    <property type="entry name" value="PbH1"/>
    <property type="match status" value="9"/>
</dbReference>
<gene>
    <name evidence="5" type="primary">nosD</name>
    <name evidence="5" type="ORF">EHO60_10095</name>
</gene>
<dbReference type="InterPro" id="IPR006633">
    <property type="entry name" value="Carb-bd_sugar_hydrolysis-dom"/>
</dbReference>
<comment type="caution">
    <text evidence="5">The sequence shown here is derived from an EMBL/GenBank/DDBJ whole genome shotgun (WGS) entry which is preliminary data.</text>
</comment>
<sequence length="426" mass="48171">MNGFYETTLKGILSRKNLAKAVFVLVFWAQTEILAKEIRVCPSCEISTIRKAIEIASDRDTILLKSGYYSEENLVLNKGLSVVGEPGAVVDGKKKGHVFDVRANNVSIRGIKIVGSGISDTAEYAGIHAEKVKDCVFEKNRLEGDTYSIYLAEVDGCRISGNEAIGDAKNEVSGGNGIHLWSSKNVRIEGNRTEKHRDGIYLEFSSNLKIENNFSTRNIRYGMHFMFSSDNDFRGNEFTENSAGVAVMYSKNILVENNKFLNNWGDSSYGILLKEISDSVFVKNEFSKNTVAIFSDGCNRNYFTHNRIFENGWGIRVLGNSDSNIFARNDFKENVFDVTTNTKRTTNVFFENFWESYKGYDLNRDGFGDVPHKPVHFFGYWVAVYPFLMLLYDSPVVLFLQGIERAFPIVTPIDFEDLKPSIRENL</sequence>
<protein>
    <submittedName>
        <fullName evidence="5">Nitrous oxide reductase family maturation protein NosD</fullName>
    </submittedName>
</protein>
<dbReference type="InterPro" id="IPR006626">
    <property type="entry name" value="PbH1"/>
</dbReference>
<dbReference type="InterPro" id="IPR026464">
    <property type="entry name" value="NosD_copper_fam"/>
</dbReference>
<dbReference type="InterPro" id="IPR012334">
    <property type="entry name" value="Pectin_lyas_fold"/>
</dbReference>
<organism evidence="5 6">
    <name type="scientific">Leptospira fletcheri</name>
    <dbReference type="NCBI Taxonomy" id="2484981"/>
    <lineage>
        <taxon>Bacteria</taxon>
        <taxon>Pseudomonadati</taxon>
        <taxon>Spirochaetota</taxon>
        <taxon>Spirochaetia</taxon>
        <taxon>Leptospirales</taxon>
        <taxon>Leptospiraceae</taxon>
        <taxon>Leptospira</taxon>
    </lineage>
</organism>
<dbReference type="RefSeq" id="WP_135768077.1">
    <property type="nucleotide sequence ID" value="NZ_RQET01000007.1"/>
</dbReference>
<dbReference type="Proteomes" id="UP000298458">
    <property type="component" value="Unassembled WGS sequence"/>
</dbReference>
<dbReference type="InterPro" id="IPR007742">
    <property type="entry name" value="NosD_dom"/>
</dbReference>
<feature type="domain" description="Carbohydrate-binding/sugar hydrolysis" evidence="4">
    <location>
        <begin position="64"/>
        <end position="203"/>
    </location>
</feature>
<keyword evidence="2" id="KW-0677">Repeat</keyword>
<keyword evidence="3" id="KW-0833">Ubl conjugation pathway</keyword>
<dbReference type="SUPFAM" id="SSF51126">
    <property type="entry name" value="Pectin lyase-like"/>
    <property type="match status" value="1"/>
</dbReference>
<dbReference type="InterPro" id="IPR051550">
    <property type="entry name" value="SCF-Subunits/Alg-Epimerases"/>
</dbReference>
<accession>A0A4R9GE92</accession>
<proteinExistence type="predicted"/>
<dbReference type="PANTHER" id="PTHR22990:SF15">
    <property type="entry name" value="F-BOX ONLY PROTEIN 10"/>
    <property type="match status" value="1"/>
</dbReference>
<dbReference type="AlphaFoldDB" id="A0A4R9GE92"/>
<evidence type="ECO:0000313" key="5">
    <source>
        <dbReference type="EMBL" id="TGK10190.1"/>
    </source>
</evidence>
<dbReference type="InterPro" id="IPR022441">
    <property type="entry name" value="Para_beta_helix_rpt-2"/>
</dbReference>
<comment type="pathway">
    <text evidence="1">Protein modification; protein ubiquitination.</text>
</comment>
<feature type="domain" description="Carbohydrate-binding/sugar hydrolysis" evidence="4">
    <location>
        <begin position="210"/>
        <end position="370"/>
    </location>
</feature>
<dbReference type="NCBIfam" id="TIGR03804">
    <property type="entry name" value="para_beta_helix"/>
    <property type="match status" value="2"/>
</dbReference>
<evidence type="ECO:0000256" key="2">
    <source>
        <dbReference type="ARBA" id="ARBA00022737"/>
    </source>
</evidence>
<evidence type="ECO:0000256" key="3">
    <source>
        <dbReference type="ARBA" id="ARBA00022786"/>
    </source>
</evidence>
<dbReference type="SMART" id="SM00722">
    <property type="entry name" value="CASH"/>
    <property type="match status" value="2"/>
</dbReference>
<evidence type="ECO:0000313" key="6">
    <source>
        <dbReference type="Proteomes" id="UP000298458"/>
    </source>
</evidence>
<dbReference type="Pfam" id="PF05048">
    <property type="entry name" value="NosD"/>
    <property type="match status" value="1"/>
</dbReference>
<dbReference type="PANTHER" id="PTHR22990">
    <property type="entry name" value="F-BOX ONLY PROTEIN"/>
    <property type="match status" value="1"/>
</dbReference>
<dbReference type="Gene3D" id="2.160.20.10">
    <property type="entry name" value="Single-stranded right-handed beta-helix, Pectin lyase-like"/>
    <property type="match status" value="2"/>
</dbReference>
<dbReference type="OrthoDB" id="9767990at2"/>
<evidence type="ECO:0000256" key="1">
    <source>
        <dbReference type="ARBA" id="ARBA00004906"/>
    </source>
</evidence>
<name>A0A4R9GE92_9LEPT</name>